<dbReference type="InterPro" id="IPR052550">
    <property type="entry name" value="Pyrimidine_5'-ntase_YjjG"/>
</dbReference>
<sequence length="227" mass="25771">MTYKTLLFDVDDTILDFQDTENQALQKLFATQGLQLTDSLKQTYQTLNHGLWQAFEKGELTREQVTNERFGLFFESLGKEVDSLALEQQYRAFLNQGHKLLGNSAQVLAQLAPNFDTYVVTNGVSKTQFQRLNDAKLMDFFKAVFVSEDTGYQKPMKEFFDYVFDRIPGLKKHETVIIGDSLSSDILGGQLAGIDTVWLNPHKKNTNGITPTFEIESIDQLPELLQG</sequence>
<dbReference type="SFLD" id="SFLDS00003">
    <property type="entry name" value="Haloacid_Dehalogenase"/>
    <property type="match status" value="1"/>
</dbReference>
<dbReference type="PANTHER" id="PTHR47478:SF1">
    <property type="entry name" value="PYRIMIDINE 5'-NUCLEOTIDASE YJJG"/>
    <property type="match status" value="1"/>
</dbReference>
<dbReference type="NCBIfam" id="TIGR01549">
    <property type="entry name" value="HAD-SF-IA-v1"/>
    <property type="match status" value="1"/>
</dbReference>
<dbReference type="InterPro" id="IPR023198">
    <property type="entry name" value="PGP-like_dom2"/>
</dbReference>
<dbReference type="AlphaFoldDB" id="A0A242A9F1"/>
<proteinExistence type="predicted"/>
<keyword evidence="2" id="KW-1185">Reference proteome</keyword>
<dbReference type="InterPro" id="IPR011951">
    <property type="entry name" value="HAD-SF_hydro_IA_YjjG/PynA"/>
</dbReference>
<dbReference type="InterPro" id="IPR036412">
    <property type="entry name" value="HAD-like_sf"/>
</dbReference>
<dbReference type="Gene3D" id="1.10.150.240">
    <property type="entry name" value="Putative phosphatase, domain 2"/>
    <property type="match status" value="1"/>
</dbReference>
<dbReference type="PANTHER" id="PTHR47478">
    <property type="match status" value="1"/>
</dbReference>
<gene>
    <name evidence="1" type="ORF">A5886_002777</name>
</gene>
<dbReference type="Gene3D" id="3.40.50.1000">
    <property type="entry name" value="HAD superfamily/HAD-like"/>
    <property type="match status" value="1"/>
</dbReference>
<dbReference type="Proteomes" id="UP000195043">
    <property type="component" value="Unassembled WGS sequence"/>
</dbReference>
<dbReference type="Pfam" id="PF13419">
    <property type="entry name" value="HAD_2"/>
    <property type="match status" value="1"/>
</dbReference>
<dbReference type="SFLD" id="SFLDG01129">
    <property type="entry name" value="C1.5:_HAD__Beta-PGM__Phosphata"/>
    <property type="match status" value="1"/>
</dbReference>
<evidence type="ECO:0000313" key="1">
    <source>
        <dbReference type="EMBL" id="OTN77677.1"/>
    </source>
</evidence>
<evidence type="ECO:0000313" key="2">
    <source>
        <dbReference type="Proteomes" id="UP000195043"/>
    </source>
</evidence>
<dbReference type="InterPro" id="IPR041492">
    <property type="entry name" value="HAD_2"/>
</dbReference>
<dbReference type="OrthoDB" id="9802350at2"/>
<dbReference type="RefSeq" id="WP_086275677.1">
    <property type="nucleotide sequence ID" value="NZ_NGKU01000001.1"/>
</dbReference>
<dbReference type="NCBIfam" id="TIGR02254">
    <property type="entry name" value="YjjG_YfnB"/>
    <property type="match status" value="1"/>
</dbReference>
<dbReference type="InterPro" id="IPR023214">
    <property type="entry name" value="HAD_sf"/>
</dbReference>
<organism evidence="1 2">
    <name type="scientific">Candidatus Enterococcus testudinis</name>
    <dbReference type="NCBI Taxonomy" id="1834191"/>
    <lineage>
        <taxon>Bacteria</taxon>
        <taxon>Bacillati</taxon>
        <taxon>Bacillota</taxon>
        <taxon>Bacilli</taxon>
        <taxon>Lactobacillales</taxon>
        <taxon>Enterococcaceae</taxon>
        <taxon>Enterococcus</taxon>
    </lineage>
</organism>
<name>A0A242A9F1_9ENTE</name>
<keyword evidence="1" id="KW-0378">Hydrolase</keyword>
<accession>A0A242A9F1</accession>
<dbReference type="InterPro" id="IPR006439">
    <property type="entry name" value="HAD-SF_hydro_IA"/>
</dbReference>
<dbReference type="SUPFAM" id="SSF56784">
    <property type="entry name" value="HAD-like"/>
    <property type="match status" value="1"/>
</dbReference>
<dbReference type="GO" id="GO:0008253">
    <property type="term" value="F:5'-nucleotidase activity"/>
    <property type="evidence" value="ECO:0007669"/>
    <property type="project" value="InterPro"/>
</dbReference>
<dbReference type="STRING" id="1834191.A5886_002777"/>
<comment type="caution">
    <text evidence="1">The sequence shown here is derived from an EMBL/GenBank/DDBJ whole genome shotgun (WGS) entry which is preliminary data.</text>
</comment>
<reference evidence="1 2" key="1">
    <citation type="submission" date="2017-05" db="EMBL/GenBank/DDBJ databases">
        <title>The Genome Sequence of Enterococcus sp. 8G7_MSG3316.</title>
        <authorList>
            <consortium name="The Broad Institute Genomics Platform"/>
            <consortium name="The Broad Institute Genomic Center for Infectious Diseases"/>
            <person name="Earl A."/>
            <person name="Manson A."/>
            <person name="Schwartman J."/>
            <person name="Gilmore M."/>
            <person name="Abouelleil A."/>
            <person name="Cao P."/>
            <person name="Chapman S."/>
            <person name="Cusick C."/>
            <person name="Shea T."/>
            <person name="Young S."/>
            <person name="Neafsey D."/>
            <person name="Nusbaum C."/>
            <person name="Birren B."/>
        </authorList>
    </citation>
    <scope>NUCLEOTIDE SEQUENCE [LARGE SCALE GENOMIC DNA]</scope>
    <source>
        <strain evidence="1 2">8G7_MSG3316</strain>
    </source>
</reference>
<dbReference type="EMBL" id="NGKU01000001">
    <property type="protein sequence ID" value="OTN77677.1"/>
    <property type="molecule type" value="Genomic_DNA"/>
</dbReference>
<protein>
    <submittedName>
        <fullName evidence="1">TIGR02254 family HAD hydrolase</fullName>
    </submittedName>
</protein>